<dbReference type="AlphaFoldDB" id="A0A842HPY8"/>
<dbReference type="EMBL" id="JACJUU010000004">
    <property type="protein sequence ID" value="MBC2769678.1"/>
    <property type="molecule type" value="Genomic_DNA"/>
</dbReference>
<evidence type="ECO:0000313" key="1">
    <source>
        <dbReference type="EMBL" id="MBC2769678.1"/>
    </source>
</evidence>
<proteinExistence type="predicted"/>
<gene>
    <name evidence="1" type="ORF">GTU67_07090</name>
</gene>
<dbReference type="CDD" id="cd00586">
    <property type="entry name" value="4HBT"/>
    <property type="match status" value="1"/>
</dbReference>
<comment type="caution">
    <text evidence="1">The sequence shown here is derived from an EMBL/GenBank/DDBJ whole genome shotgun (WGS) entry which is preliminary data.</text>
</comment>
<dbReference type="Proteomes" id="UP000545386">
    <property type="component" value="Unassembled WGS sequence"/>
</dbReference>
<keyword evidence="2" id="KW-1185">Reference proteome</keyword>
<dbReference type="Pfam" id="PF13279">
    <property type="entry name" value="4HBT_2"/>
    <property type="match status" value="1"/>
</dbReference>
<dbReference type="Gene3D" id="3.10.129.10">
    <property type="entry name" value="Hotdog Thioesterase"/>
    <property type="match status" value="1"/>
</dbReference>
<protein>
    <submittedName>
        <fullName evidence="1">Acyl-CoA thioesterase</fullName>
    </submittedName>
</protein>
<dbReference type="InterPro" id="IPR029069">
    <property type="entry name" value="HotDog_dom_sf"/>
</dbReference>
<sequence>MSLYTKEVTIEWGDCDEAGIVFYPNYFYWFDCTFQGLLRSRGLSQRDIRHKLKGVTPLVDVGAQFRSPGAYDDVITIEAGEIEWAERRFRVPYTVKCGDRLVATGHELRAWAQYTEDGGIKGASVPDEFKAYFK</sequence>
<name>A0A842HPY8_9BURK</name>
<dbReference type="RefSeq" id="WP_093969330.1">
    <property type="nucleotide sequence ID" value="NZ_JACJUU010000004.1"/>
</dbReference>
<dbReference type="SUPFAM" id="SSF54637">
    <property type="entry name" value="Thioesterase/thiol ester dehydrase-isomerase"/>
    <property type="match status" value="1"/>
</dbReference>
<organism evidence="1 2">
    <name type="scientific">Pusillimonas minor</name>
    <dbReference type="NCBI Taxonomy" id="2697024"/>
    <lineage>
        <taxon>Bacteria</taxon>
        <taxon>Pseudomonadati</taxon>
        <taxon>Pseudomonadota</taxon>
        <taxon>Betaproteobacteria</taxon>
        <taxon>Burkholderiales</taxon>
        <taxon>Alcaligenaceae</taxon>
        <taxon>Pusillimonas</taxon>
    </lineage>
</organism>
<evidence type="ECO:0000313" key="2">
    <source>
        <dbReference type="Proteomes" id="UP000545386"/>
    </source>
</evidence>
<reference evidence="1 2" key="1">
    <citation type="submission" date="2020-08" db="EMBL/GenBank/DDBJ databases">
        <title>Paraeoetvoesia sp. YC-7-48 draft genome sequence.</title>
        <authorList>
            <person name="Yao L."/>
        </authorList>
    </citation>
    <scope>NUCLEOTIDE SEQUENCE [LARGE SCALE GENOMIC DNA]</scope>
    <source>
        <strain evidence="2">YC-7-48</strain>
    </source>
</reference>
<accession>A0A842HPY8</accession>